<feature type="region of interest" description="Disordered" evidence="7">
    <location>
        <begin position="228"/>
        <end position="249"/>
    </location>
</feature>
<dbReference type="InterPro" id="IPR021027">
    <property type="entry name" value="Transposase_put_HTH"/>
</dbReference>
<accession>A0ABW2D4J8</accession>
<evidence type="ECO:0000256" key="4">
    <source>
        <dbReference type="ARBA" id="ARBA00022833"/>
    </source>
</evidence>
<feature type="compositionally biased region" description="Basic residues" evidence="7">
    <location>
        <begin position="230"/>
        <end position="241"/>
    </location>
</feature>
<dbReference type="EMBL" id="JBHSYS010000001">
    <property type="protein sequence ID" value="MFC6955633.1"/>
    <property type="molecule type" value="Genomic_DNA"/>
</dbReference>
<evidence type="ECO:0000313" key="12">
    <source>
        <dbReference type="Proteomes" id="UP001596470"/>
    </source>
</evidence>
<feature type="domain" description="Probable transposase IS891/IS1136/IS1341" evidence="8">
    <location>
        <begin position="189"/>
        <end position="297"/>
    </location>
</feature>
<feature type="domain" description="Transposase putative helix-turn-helix" evidence="10">
    <location>
        <begin position="3"/>
        <end position="40"/>
    </location>
</feature>
<keyword evidence="11" id="KW-0540">Nuclease</keyword>
<evidence type="ECO:0000256" key="2">
    <source>
        <dbReference type="ARBA" id="ARBA00022578"/>
    </source>
</evidence>
<keyword evidence="3" id="KW-0479">Metal-binding</keyword>
<reference evidence="12" key="1">
    <citation type="journal article" date="2019" name="Int. J. Syst. Evol. Microbiol.">
        <title>The Global Catalogue of Microorganisms (GCM) 10K type strain sequencing project: providing services to taxonomists for standard genome sequencing and annotation.</title>
        <authorList>
            <consortium name="The Broad Institute Genomics Platform"/>
            <consortium name="The Broad Institute Genome Sequencing Center for Infectious Disease"/>
            <person name="Wu L."/>
            <person name="Ma J."/>
        </authorList>
    </citation>
    <scope>NUCLEOTIDE SEQUENCE [LARGE SCALE GENOMIC DNA]</scope>
    <source>
        <strain evidence="12">KACC 12634</strain>
    </source>
</reference>
<comment type="caution">
    <text evidence="11">The sequence shown here is derived from an EMBL/GenBank/DDBJ whole genome shotgun (WGS) entry which is preliminary data.</text>
</comment>
<keyword evidence="2" id="KW-0815">Transposition</keyword>
<evidence type="ECO:0000256" key="1">
    <source>
        <dbReference type="ARBA" id="ARBA00008761"/>
    </source>
</evidence>
<evidence type="ECO:0000256" key="3">
    <source>
        <dbReference type="ARBA" id="ARBA00022723"/>
    </source>
</evidence>
<gene>
    <name evidence="11" type="ORF">ACFQS3_00345</name>
</gene>
<dbReference type="Pfam" id="PF07282">
    <property type="entry name" value="Cas12f1-like_TNB"/>
    <property type="match status" value="1"/>
</dbReference>
<organism evidence="11 12">
    <name type="scientific">Glycomyces mayteni</name>
    <dbReference type="NCBI Taxonomy" id="543887"/>
    <lineage>
        <taxon>Bacteria</taxon>
        <taxon>Bacillati</taxon>
        <taxon>Actinomycetota</taxon>
        <taxon>Actinomycetes</taxon>
        <taxon>Glycomycetales</taxon>
        <taxon>Glycomycetaceae</taxon>
        <taxon>Glycomyces</taxon>
    </lineage>
</organism>
<dbReference type="GO" id="GO:0004519">
    <property type="term" value="F:endonuclease activity"/>
    <property type="evidence" value="ECO:0007669"/>
    <property type="project" value="UniProtKB-KW"/>
</dbReference>
<evidence type="ECO:0000256" key="6">
    <source>
        <dbReference type="ARBA" id="ARBA00023172"/>
    </source>
</evidence>
<protein>
    <submittedName>
        <fullName evidence="11">RNA-guided endonuclease InsQ/TnpB family protein</fullName>
    </submittedName>
</protein>
<evidence type="ECO:0000256" key="7">
    <source>
        <dbReference type="SAM" id="MobiDB-lite"/>
    </source>
</evidence>
<keyword evidence="4" id="KW-0862">Zinc</keyword>
<dbReference type="NCBIfam" id="NF040570">
    <property type="entry name" value="guided_TnpB"/>
    <property type="match status" value="1"/>
</dbReference>
<comment type="similarity">
    <text evidence="1">In the C-terminal section; belongs to the transposase 35 family.</text>
</comment>
<keyword evidence="11" id="KW-0255">Endonuclease</keyword>
<keyword evidence="11" id="KW-0378">Hydrolase</keyword>
<keyword evidence="5" id="KW-0238">DNA-binding</keyword>
<feature type="domain" description="Cas12f1-like TNB" evidence="9">
    <location>
        <begin position="325"/>
        <end position="388"/>
    </location>
</feature>
<evidence type="ECO:0000256" key="5">
    <source>
        <dbReference type="ARBA" id="ARBA00023125"/>
    </source>
</evidence>
<dbReference type="Pfam" id="PF12323">
    <property type="entry name" value="HTH_OrfB_IS605"/>
    <property type="match status" value="1"/>
</dbReference>
<sequence length="443" mass="49311">MARFRMYPTQQQEHQMLLHCAQARYVWNLAVEQRSYWARHKGPTPRYVELARQLTEARAASEWLREGNAEIQQQALRDFDHTVARRFALGHGEPTWRKRYRHEGFRVIGTDRVPAFEDDGTPKLNAKGKQVMSRSVRVERLNRRWAKVNVPGCGQVRFRLNKNRGLPDAKTFRVTFRNGQWHAAFAVMPVPKPAPGTGKIIGVDRGVVITAALSDGRTFNCPQLTGAERARHRKHQRRAARAPKNSDQRAAEYAKAAKIKAKEAARRRDWVEKTSTTLATGFDVIRFEKLNIKNMTGSARGTATEPGRNIAAKSGLNRAILAQGWGLLRSRTEQKAPGRVEDVPAPYTSLRCSACGWIEKHSRKSQAEFSCVSCGFACNADINAAINIAAGHAGGTTPCQRVNVREPQRNGWNPLPHGRGGCQTAPPSPVNQTGPPSPRSPGS</sequence>
<evidence type="ECO:0000259" key="9">
    <source>
        <dbReference type="Pfam" id="PF07282"/>
    </source>
</evidence>
<dbReference type="InterPro" id="IPR010095">
    <property type="entry name" value="Cas12f1-like_TNB"/>
</dbReference>
<evidence type="ECO:0000259" key="10">
    <source>
        <dbReference type="Pfam" id="PF12323"/>
    </source>
</evidence>
<evidence type="ECO:0000313" key="11">
    <source>
        <dbReference type="EMBL" id="MFC6955633.1"/>
    </source>
</evidence>
<feature type="region of interest" description="Disordered" evidence="7">
    <location>
        <begin position="406"/>
        <end position="443"/>
    </location>
</feature>
<keyword evidence="6" id="KW-0233">DNA recombination</keyword>
<proteinExistence type="inferred from homology"/>
<name>A0ABW2D4J8_9ACTN</name>
<dbReference type="RefSeq" id="WP_382352226.1">
    <property type="nucleotide sequence ID" value="NZ_JBHMBP010000004.1"/>
</dbReference>
<evidence type="ECO:0000259" key="8">
    <source>
        <dbReference type="Pfam" id="PF01385"/>
    </source>
</evidence>
<dbReference type="Pfam" id="PF01385">
    <property type="entry name" value="OrfB_IS605"/>
    <property type="match status" value="1"/>
</dbReference>
<dbReference type="Proteomes" id="UP001596470">
    <property type="component" value="Unassembled WGS sequence"/>
</dbReference>
<keyword evidence="12" id="KW-1185">Reference proteome</keyword>
<dbReference type="InterPro" id="IPR001959">
    <property type="entry name" value="Transposase"/>
</dbReference>